<evidence type="ECO:0000313" key="9">
    <source>
        <dbReference type="Proteomes" id="UP000054302"/>
    </source>
</evidence>
<dbReference type="PROSITE" id="PS50077">
    <property type="entry name" value="HEAT_REPEAT"/>
    <property type="match status" value="1"/>
</dbReference>
<dbReference type="GO" id="GO:0034657">
    <property type="term" value="C:GID complex"/>
    <property type="evidence" value="ECO:0007669"/>
    <property type="project" value="TreeGrafter"/>
</dbReference>
<keyword evidence="5" id="KW-0539">Nucleus</keyword>
<dbReference type="GO" id="GO:0005737">
    <property type="term" value="C:cytoplasm"/>
    <property type="evidence" value="ECO:0007669"/>
    <property type="project" value="UniProtKB-SubCell"/>
</dbReference>
<feature type="compositionally biased region" description="Acidic residues" evidence="7">
    <location>
        <begin position="741"/>
        <end position="760"/>
    </location>
</feature>
<dbReference type="PANTHER" id="PTHR15651:SF7">
    <property type="entry name" value="ARMADILLO REPEAT-CONTAINING PROTEIN 8"/>
    <property type="match status" value="1"/>
</dbReference>
<reference evidence="8 9" key="1">
    <citation type="submission" date="2015-01" db="EMBL/GenBank/DDBJ databases">
        <title>The Genome Sequence of Exophiala mesophila CBS40295.</title>
        <authorList>
            <consortium name="The Broad Institute Genomics Platform"/>
            <person name="Cuomo C."/>
            <person name="de Hoog S."/>
            <person name="Gorbushina A."/>
            <person name="Stielow B."/>
            <person name="Teixiera M."/>
            <person name="Abouelleil A."/>
            <person name="Chapman S.B."/>
            <person name="Priest M."/>
            <person name="Young S.K."/>
            <person name="Wortman J."/>
            <person name="Nusbaum C."/>
            <person name="Birren B."/>
        </authorList>
    </citation>
    <scope>NUCLEOTIDE SEQUENCE [LARGE SCALE GENOMIC DNA]</scope>
    <source>
        <strain evidence="8 9">CBS 40295</strain>
    </source>
</reference>
<protein>
    <submittedName>
        <fullName evidence="8">Uncharacterized protein</fullName>
    </submittedName>
</protein>
<dbReference type="EMBL" id="KN847522">
    <property type="protein sequence ID" value="KIV92611.1"/>
    <property type="molecule type" value="Genomic_DNA"/>
</dbReference>
<proteinExistence type="predicted"/>
<evidence type="ECO:0000256" key="3">
    <source>
        <dbReference type="ARBA" id="ARBA00022490"/>
    </source>
</evidence>
<dbReference type="GO" id="GO:0005634">
    <property type="term" value="C:nucleus"/>
    <property type="evidence" value="ECO:0007669"/>
    <property type="project" value="UniProtKB-SubCell"/>
</dbReference>
<dbReference type="InterPro" id="IPR016024">
    <property type="entry name" value="ARM-type_fold"/>
</dbReference>
<dbReference type="PANTHER" id="PTHR15651">
    <property type="entry name" value="ARMADILLO REPEAT-CONTAINING PROTEIN 8"/>
    <property type="match status" value="1"/>
</dbReference>
<evidence type="ECO:0000313" key="8">
    <source>
        <dbReference type="EMBL" id="KIV92611.1"/>
    </source>
</evidence>
<feature type="region of interest" description="Disordered" evidence="7">
    <location>
        <begin position="738"/>
        <end position="772"/>
    </location>
</feature>
<dbReference type="SMART" id="SM00185">
    <property type="entry name" value="ARM"/>
    <property type="match status" value="3"/>
</dbReference>
<dbReference type="InterPro" id="IPR038739">
    <property type="entry name" value="ARMC8/Vid28"/>
</dbReference>
<dbReference type="OMA" id="TIGHDQR"/>
<evidence type="ECO:0000256" key="5">
    <source>
        <dbReference type="ARBA" id="ARBA00023242"/>
    </source>
</evidence>
<evidence type="ECO:0000256" key="7">
    <source>
        <dbReference type="SAM" id="MobiDB-lite"/>
    </source>
</evidence>
<dbReference type="AlphaFoldDB" id="A0A0D1XWM5"/>
<dbReference type="InterPro" id="IPR021133">
    <property type="entry name" value="HEAT_type_2"/>
</dbReference>
<dbReference type="OrthoDB" id="5559898at2759"/>
<dbReference type="InterPro" id="IPR011989">
    <property type="entry name" value="ARM-like"/>
</dbReference>
<dbReference type="InterPro" id="IPR000225">
    <property type="entry name" value="Armadillo"/>
</dbReference>
<keyword evidence="9" id="KW-1185">Reference proteome</keyword>
<evidence type="ECO:0000256" key="2">
    <source>
        <dbReference type="ARBA" id="ARBA00004496"/>
    </source>
</evidence>
<dbReference type="HOGENOM" id="CLU_002741_2_0_1"/>
<dbReference type="GO" id="GO:0043161">
    <property type="term" value="P:proteasome-mediated ubiquitin-dependent protein catabolic process"/>
    <property type="evidence" value="ECO:0007669"/>
    <property type="project" value="TreeGrafter"/>
</dbReference>
<dbReference type="GeneID" id="27321730"/>
<organism evidence="8 9">
    <name type="scientific">Exophiala mesophila</name>
    <name type="common">Black yeast-like fungus</name>
    <dbReference type="NCBI Taxonomy" id="212818"/>
    <lineage>
        <taxon>Eukaryota</taxon>
        <taxon>Fungi</taxon>
        <taxon>Dikarya</taxon>
        <taxon>Ascomycota</taxon>
        <taxon>Pezizomycotina</taxon>
        <taxon>Eurotiomycetes</taxon>
        <taxon>Chaetothyriomycetidae</taxon>
        <taxon>Chaetothyriales</taxon>
        <taxon>Herpotrichiellaceae</taxon>
        <taxon>Exophiala</taxon>
    </lineage>
</organism>
<feature type="repeat" description="HEAT" evidence="6">
    <location>
        <begin position="919"/>
        <end position="951"/>
    </location>
</feature>
<evidence type="ECO:0000256" key="1">
    <source>
        <dbReference type="ARBA" id="ARBA00004123"/>
    </source>
</evidence>
<accession>A0A0D1XWM5</accession>
<dbReference type="RefSeq" id="XP_016224185.1">
    <property type="nucleotide sequence ID" value="XM_016368397.1"/>
</dbReference>
<dbReference type="SUPFAM" id="SSF48371">
    <property type="entry name" value="ARM repeat"/>
    <property type="match status" value="2"/>
</dbReference>
<sequence>MKRQAPLQTLYDLQNAQSDSTRVEALKAIKHDLTGHLSRKSLFVNAGLIDALAAALPPLDSSRDVNQLYLQSSQVLAVLAHEGPLFLRPLLSTAILPQLIASLTAPTSPKTSLAVLKSLVAIADHLPAHLADLLYSKTHIRCFAYIIRRAGSEAQSPQACDLSLTLMCKTVAADAHKRALVEAGVLSALAARLASFVVAQGLVPPSSDTLDLDNGPSDVIPDPAPSSAHLSPVLESIALLIDKSKSRSRLFINDPSIKLVLPDQRDGFSPSDIRRGPWGGSYLSGAAVPRNSTHGPFDPLLPYVPTTDKSLSNDQTAFPPLGPVLPLPKRRTSFLPTSTPNPDLSQLTFGSVDAEEGPESSVVPYLLYLVRESRGKRRLLATKLLVALYNLGHVRRHRRSTFTSLLAPLLTRMLEPDLKQDTLHQNPGSLLCNGLHYTKAVPAVLAGLINDNADMQKVAVEAKAISNLSASLKMTFESPLEPKLAPWQPSKVSDNMVDDRMGDNETDQDNVEIPLPLRREMDFRQGCLQALAAIALFRDSYRNEICAQGVLTHIMAALEPLHIHTHASGATEIRGNTTPVILAACSAVQVLTRSVQALRTKLIEAEVIKPIVLLMSSTNADIRIAATMVLTNLAIDFSPMKDGVGESTMVKKLCEQAHSANARLRLESLWALKQLVLNASKKLKQEVVDELGASWIKLLIKTDPNDIPEGEVIGLVERDYPPLNTFQPLLSPHVAGKDVVMSDDSDDSEGDEEKQEEDESTSSGFSTKHTVEDDTEIQAQLLDLLRNLFCGENASDLVKYVFDEMGQDDFFDILVDRLKPRTAALGPTRKDDHTIAAPSVIVIRVLYILVHIAACEPRWRNALASNHALTKQVLTFFSHSDREIRATCCWIATSLTYEDDSSSRALCRQRALELHKVGFMPQLKKLENDADLNVRERARAAVHLITKLIAS</sequence>
<keyword evidence="4" id="KW-0677">Repeat</keyword>
<dbReference type="Proteomes" id="UP000054302">
    <property type="component" value="Unassembled WGS sequence"/>
</dbReference>
<name>A0A0D1XWM5_EXOME</name>
<dbReference type="Gene3D" id="1.25.10.10">
    <property type="entry name" value="Leucine-rich Repeat Variant"/>
    <property type="match status" value="3"/>
</dbReference>
<evidence type="ECO:0000256" key="6">
    <source>
        <dbReference type="PROSITE-ProRule" id="PRU00103"/>
    </source>
</evidence>
<dbReference type="STRING" id="212818.A0A0D1XWM5"/>
<keyword evidence="3" id="KW-0963">Cytoplasm</keyword>
<dbReference type="VEuPathDB" id="FungiDB:PV10_03885"/>
<evidence type="ECO:0000256" key="4">
    <source>
        <dbReference type="ARBA" id="ARBA00022737"/>
    </source>
</evidence>
<comment type="subcellular location">
    <subcellularLocation>
        <location evidence="2">Cytoplasm</location>
    </subcellularLocation>
    <subcellularLocation>
        <location evidence="1">Nucleus</location>
    </subcellularLocation>
</comment>
<gene>
    <name evidence="8" type="ORF">PV10_03885</name>
</gene>